<dbReference type="InterPro" id="IPR004841">
    <property type="entry name" value="AA-permease/SLC12A_dom"/>
</dbReference>
<dbReference type="InterPro" id="IPR004840">
    <property type="entry name" value="Amino_acid_permease_CS"/>
</dbReference>
<keyword evidence="4" id="KW-0029">Amino-acid transport</keyword>
<keyword evidence="2" id="KW-0813">Transport</keyword>
<evidence type="ECO:0000256" key="5">
    <source>
        <dbReference type="ARBA" id="ARBA00022989"/>
    </source>
</evidence>
<keyword evidence="5 7" id="KW-1133">Transmembrane helix</keyword>
<feature type="transmembrane region" description="Helical" evidence="7">
    <location>
        <begin position="399"/>
        <end position="423"/>
    </location>
</feature>
<organism evidence="9 10">
    <name type="scientific">Bacillus salipaludis</name>
    <dbReference type="NCBI Taxonomy" id="2547811"/>
    <lineage>
        <taxon>Bacteria</taxon>
        <taxon>Bacillati</taxon>
        <taxon>Bacillota</taxon>
        <taxon>Bacilli</taxon>
        <taxon>Bacillales</taxon>
        <taxon>Bacillaceae</taxon>
        <taxon>Bacillus</taxon>
    </lineage>
</organism>
<dbReference type="EMBL" id="JBJHQH010000025">
    <property type="protein sequence ID" value="MFK9094614.1"/>
    <property type="molecule type" value="Genomic_DNA"/>
</dbReference>
<evidence type="ECO:0000256" key="1">
    <source>
        <dbReference type="ARBA" id="ARBA00004651"/>
    </source>
</evidence>
<sequence>MLEHQPEKLKAGLKQRHLTMISLSGVIGAGLFVGSGIIIGKTGPGAILSYVFAGVIVVLVMRMLGEMATVNPNTGSFAVYARDGIGEWAGYTTGWLYWFFWVIVIALEAVAGAAIIHEWLPSIPVWLISLGLIVLLKLTNIFSVKSFGEFEYWFSIIKIGSIILFLGLGLAVIFGLVPSIKAPGLSNLTNFGGFIPNGVGSVVVGIAIVFHAFVGVEIPAIAAGETSDPVNSVRRALNSVVWRILIFYIGSIAVLVTLLPWNSATLLKSPFVSVLEMIGIPSAAVFMNIVVLTALLSCLNSGLYTSSRMLFSLAQKGDAPKILSKLSKNGVPVFAVIASTLFAFISTIFSYVSPDKIFFFLVNSSGGVGILVYLAIAISHLRLRKRMEKKNPGIFKIKMWFFPYLTYATILAMISVLILMAFIDSQRPQFIFTSLFSIIVISSYFVNRRRKEGVHRQEIAMNSRILNADKQEI</sequence>
<keyword evidence="6 7" id="KW-0472">Membrane</keyword>
<keyword evidence="10" id="KW-1185">Reference proteome</keyword>
<evidence type="ECO:0000256" key="7">
    <source>
        <dbReference type="SAM" id="Phobius"/>
    </source>
</evidence>
<feature type="domain" description="Amino acid permease/ SLC12A" evidence="8">
    <location>
        <begin position="17"/>
        <end position="449"/>
    </location>
</feature>
<evidence type="ECO:0000256" key="6">
    <source>
        <dbReference type="ARBA" id="ARBA00023136"/>
    </source>
</evidence>
<keyword evidence="3 7" id="KW-0812">Transmembrane</keyword>
<comment type="subcellular location">
    <subcellularLocation>
        <location evidence="1">Cell membrane</location>
        <topology evidence="1">Multi-pass membrane protein</topology>
    </subcellularLocation>
</comment>
<evidence type="ECO:0000313" key="10">
    <source>
        <dbReference type="Proteomes" id="UP001623041"/>
    </source>
</evidence>
<evidence type="ECO:0000313" key="9">
    <source>
        <dbReference type="EMBL" id="MFK9094614.1"/>
    </source>
</evidence>
<dbReference type="PIRSF" id="PIRSF006060">
    <property type="entry name" value="AA_transporter"/>
    <property type="match status" value="1"/>
</dbReference>
<feature type="transmembrane region" description="Helical" evidence="7">
    <location>
        <begin position="156"/>
        <end position="178"/>
    </location>
</feature>
<reference evidence="9 10" key="1">
    <citation type="submission" date="2024-11" db="EMBL/GenBank/DDBJ databases">
        <authorList>
            <person name="Lucas J.A."/>
        </authorList>
    </citation>
    <scope>NUCLEOTIDE SEQUENCE [LARGE SCALE GENOMIC DNA]</scope>
    <source>
        <strain evidence="9 10">Z 5.4</strain>
    </source>
</reference>
<dbReference type="Proteomes" id="UP001623041">
    <property type="component" value="Unassembled WGS sequence"/>
</dbReference>
<dbReference type="PROSITE" id="PS00218">
    <property type="entry name" value="AMINO_ACID_PERMEASE_1"/>
    <property type="match status" value="1"/>
</dbReference>
<evidence type="ECO:0000256" key="3">
    <source>
        <dbReference type="ARBA" id="ARBA00022692"/>
    </source>
</evidence>
<dbReference type="PANTHER" id="PTHR43495">
    <property type="entry name" value="GABA PERMEASE"/>
    <property type="match status" value="1"/>
</dbReference>
<proteinExistence type="predicted"/>
<evidence type="ECO:0000256" key="2">
    <source>
        <dbReference type="ARBA" id="ARBA00022448"/>
    </source>
</evidence>
<feature type="transmembrane region" description="Helical" evidence="7">
    <location>
        <begin position="46"/>
        <end position="64"/>
    </location>
</feature>
<feature type="transmembrane region" description="Helical" evidence="7">
    <location>
        <begin position="331"/>
        <end position="351"/>
    </location>
</feature>
<feature type="transmembrane region" description="Helical" evidence="7">
    <location>
        <begin position="95"/>
        <end position="117"/>
    </location>
</feature>
<feature type="transmembrane region" description="Helical" evidence="7">
    <location>
        <begin position="198"/>
        <end position="220"/>
    </location>
</feature>
<accession>A0ABW8RPG3</accession>
<dbReference type="PANTHER" id="PTHR43495:SF5">
    <property type="entry name" value="GAMMA-AMINOBUTYRIC ACID PERMEASE"/>
    <property type="match status" value="1"/>
</dbReference>
<evidence type="ECO:0000259" key="8">
    <source>
        <dbReference type="Pfam" id="PF00324"/>
    </source>
</evidence>
<dbReference type="Pfam" id="PF00324">
    <property type="entry name" value="AA_permease"/>
    <property type="match status" value="1"/>
</dbReference>
<feature type="transmembrane region" description="Helical" evidence="7">
    <location>
        <begin position="278"/>
        <end position="299"/>
    </location>
</feature>
<gene>
    <name evidence="9" type="ORF">ACJEBI_24470</name>
</gene>
<feature type="transmembrane region" description="Helical" evidence="7">
    <location>
        <begin position="429"/>
        <end position="446"/>
    </location>
</feature>
<comment type="caution">
    <text evidence="9">The sequence shown here is derived from an EMBL/GenBank/DDBJ whole genome shotgun (WGS) entry which is preliminary data.</text>
</comment>
<feature type="transmembrane region" description="Helical" evidence="7">
    <location>
        <begin position="240"/>
        <end position="258"/>
    </location>
</feature>
<dbReference type="RefSeq" id="WP_406583078.1">
    <property type="nucleotide sequence ID" value="NZ_JBJHQH010000025.1"/>
</dbReference>
<feature type="transmembrane region" description="Helical" evidence="7">
    <location>
        <begin position="357"/>
        <end position="378"/>
    </location>
</feature>
<feature type="transmembrane region" description="Helical" evidence="7">
    <location>
        <begin position="123"/>
        <end position="144"/>
    </location>
</feature>
<dbReference type="Gene3D" id="1.20.1740.10">
    <property type="entry name" value="Amino acid/polyamine transporter I"/>
    <property type="match status" value="1"/>
</dbReference>
<name>A0ABW8RPG3_9BACI</name>
<evidence type="ECO:0000256" key="4">
    <source>
        <dbReference type="ARBA" id="ARBA00022970"/>
    </source>
</evidence>
<feature type="transmembrane region" description="Helical" evidence="7">
    <location>
        <begin position="21"/>
        <end position="40"/>
    </location>
</feature>
<protein>
    <submittedName>
        <fullName evidence="9">Amino acid permease</fullName>
    </submittedName>
</protein>